<accession>A0A915BR54</accession>
<evidence type="ECO:0000313" key="3">
    <source>
        <dbReference type="WBParaSite" id="PgR053_g036_t01"/>
    </source>
</evidence>
<dbReference type="WBParaSite" id="PgR053_g036_t01">
    <property type="protein sequence ID" value="PgR053_g036_t01"/>
    <property type="gene ID" value="PgR053_g036"/>
</dbReference>
<keyword evidence="2" id="KW-1185">Reference proteome</keyword>
<protein>
    <submittedName>
        <fullName evidence="3">Uncharacterized protein</fullName>
    </submittedName>
</protein>
<sequence length="77" mass="8497">MSRAAVVSGGHQARKGRTVNDRRGGGQQYERGRRIMSARRRSESASRVEIQSRIVARIGASLRIPSTHRSKGIATRP</sequence>
<reference evidence="3" key="1">
    <citation type="submission" date="2022-11" db="UniProtKB">
        <authorList>
            <consortium name="WormBaseParasite"/>
        </authorList>
    </citation>
    <scope>IDENTIFICATION</scope>
</reference>
<evidence type="ECO:0000256" key="1">
    <source>
        <dbReference type="SAM" id="MobiDB-lite"/>
    </source>
</evidence>
<name>A0A915BR54_PARUN</name>
<proteinExistence type="predicted"/>
<evidence type="ECO:0000313" key="2">
    <source>
        <dbReference type="Proteomes" id="UP000887569"/>
    </source>
</evidence>
<feature type="region of interest" description="Disordered" evidence="1">
    <location>
        <begin position="1"/>
        <end position="48"/>
    </location>
</feature>
<dbReference type="Proteomes" id="UP000887569">
    <property type="component" value="Unplaced"/>
</dbReference>
<organism evidence="2 3">
    <name type="scientific">Parascaris univalens</name>
    <name type="common">Nematode worm</name>
    <dbReference type="NCBI Taxonomy" id="6257"/>
    <lineage>
        <taxon>Eukaryota</taxon>
        <taxon>Metazoa</taxon>
        <taxon>Ecdysozoa</taxon>
        <taxon>Nematoda</taxon>
        <taxon>Chromadorea</taxon>
        <taxon>Rhabditida</taxon>
        <taxon>Spirurina</taxon>
        <taxon>Ascaridomorpha</taxon>
        <taxon>Ascaridoidea</taxon>
        <taxon>Ascarididae</taxon>
        <taxon>Parascaris</taxon>
    </lineage>
</organism>
<dbReference type="AlphaFoldDB" id="A0A915BR54"/>